<protein>
    <submittedName>
        <fullName evidence="2">Uncharacterized protein</fullName>
    </submittedName>
</protein>
<dbReference type="AlphaFoldDB" id="F8JLY3"/>
<keyword evidence="3" id="KW-1185">Reference proteome</keyword>
<dbReference type="KEGG" id="sct:SCAT_p1704"/>
<name>F8JLY3_STREN</name>
<evidence type="ECO:0000313" key="3">
    <source>
        <dbReference type="Proteomes" id="UP000007842"/>
    </source>
</evidence>
<proteinExistence type="predicted"/>
<evidence type="ECO:0000313" key="2">
    <source>
        <dbReference type="EMBL" id="AEW98208.1"/>
    </source>
</evidence>
<geneLocation type="plasmid" evidence="2 3">
    <name>pSCATT</name>
</geneLocation>
<organism evidence="2 3">
    <name type="scientific">Streptantibioticus cattleyicolor (strain ATCC 35852 / DSM 46488 / JCM 4925 / NBRC 14057 / NRRL 8057)</name>
    <name type="common">Streptomyces cattleya</name>
    <dbReference type="NCBI Taxonomy" id="1003195"/>
    <lineage>
        <taxon>Bacteria</taxon>
        <taxon>Bacillati</taxon>
        <taxon>Actinomycetota</taxon>
        <taxon>Actinomycetes</taxon>
        <taxon>Kitasatosporales</taxon>
        <taxon>Streptomycetaceae</taxon>
        <taxon>Streptantibioticus</taxon>
    </lineage>
</organism>
<evidence type="ECO:0000256" key="1">
    <source>
        <dbReference type="SAM" id="MobiDB-lite"/>
    </source>
</evidence>
<keyword evidence="2" id="KW-0614">Plasmid</keyword>
<accession>G8XDL4</accession>
<gene>
    <name evidence="2" type="ordered locus">SCATT_p00150</name>
</gene>
<sequence>MSGPTSRSRCRPAAPPGRHTPLGCSRTRPSCGHGLRHTPEQCAEAFFDAAWTGVTERFITSSSTGPCREFGRGPRCGELRRAGTCPRRAECRPNVSYRLLPAWRPALTSDVG</sequence>
<dbReference type="HOGENOM" id="CLU_2144357_0_0_11"/>
<reference evidence="3" key="1">
    <citation type="submission" date="2011-12" db="EMBL/GenBank/DDBJ databases">
        <title>Complete genome sequence of Streptomyces cattleya strain DSM 46488.</title>
        <authorList>
            <person name="Ou H.-Y."/>
            <person name="Li P."/>
            <person name="Zhao C."/>
            <person name="O'Hagan D."/>
            <person name="Deng Z."/>
        </authorList>
    </citation>
    <scope>NUCLEOTIDE SEQUENCE [LARGE SCALE GENOMIC DNA]</scope>
    <source>
        <strain evidence="3">ATCC 35852 / DSM 46488 / JCM 4925 / NBRC 14057 / NRRL 8057</strain>
        <plasmid evidence="3">Plasmid pSCATT</plasmid>
    </source>
</reference>
<accession>F8JLY3</accession>
<dbReference type="EMBL" id="CP003229">
    <property type="protein sequence ID" value="AEW98208.1"/>
    <property type="molecule type" value="Genomic_DNA"/>
</dbReference>
<dbReference type="PATRIC" id="fig|1003195.29.peg.5820"/>
<dbReference type="KEGG" id="scy:SCATT_p00150"/>
<dbReference type="Proteomes" id="UP000007842">
    <property type="component" value="Plasmid pSCATT"/>
</dbReference>
<feature type="region of interest" description="Disordered" evidence="1">
    <location>
        <begin position="1"/>
        <end position="25"/>
    </location>
</feature>